<accession>A0A2M7GA00</accession>
<organism evidence="1 2">
    <name type="scientific">bacterium (Candidatus Blackallbacteria) CG17_big_fil_post_rev_8_21_14_2_50_48_46</name>
    <dbReference type="NCBI Taxonomy" id="2014261"/>
    <lineage>
        <taxon>Bacteria</taxon>
        <taxon>Candidatus Blackallbacteria</taxon>
    </lineage>
</organism>
<dbReference type="EMBL" id="PFFQ01000006">
    <property type="protein sequence ID" value="PIW18972.1"/>
    <property type="molecule type" value="Genomic_DNA"/>
</dbReference>
<proteinExistence type="predicted"/>
<dbReference type="AlphaFoldDB" id="A0A2M7GA00"/>
<dbReference type="Proteomes" id="UP000231019">
    <property type="component" value="Unassembled WGS sequence"/>
</dbReference>
<sequence>MAVPVVIGKSTFDYAPLRQEQSRLSKTMVIPSPRDKDDTAQTLEVVDNQATPFKYPTFIKTFFDKPGQLPRFELWMKDNFDQEYNLAQGAASIGINDDPLVAGFTAQSNVAANYVISPVTGEIRLGGTLNATTGLVTGGTLVGTVKFDGVTGLALAAINTRIADVSNAVEGMTKILSVVSGNLDTTLNLIK</sequence>
<comment type="caution">
    <text evidence="1">The sequence shown here is derived from an EMBL/GenBank/DDBJ whole genome shotgun (WGS) entry which is preliminary data.</text>
</comment>
<gene>
    <name evidence="1" type="ORF">COW36_02360</name>
</gene>
<evidence type="ECO:0000313" key="1">
    <source>
        <dbReference type="EMBL" id="PIW18972.1"/>
    </source>
</evidence>
<evidence type="ECO:0000313" key="2">
    <source>
        <dbReference type="Proteomes" id="UP000231019"/>
    </source>
</evidence>
<name>A0A2M7GA00_9BACT</name>
<protein>
    <submittedName>
        <fullName evidence="1">Uncharacterized protein</fullName>
    </submittedName>
</protein>
<reference evidence="1 2" key="1">
    <citation type="submission" date="2017-09" db="EMBL/GenBank/DDBJ databases">
        <title>Depth-based differentiation of microbial function through sediment-hosted aquifers and enrichment of novel symbionts in the deep terrestrial subsurface.</title>
        <authorList>
            <person name="Probst A.J."/>
            <person name="Ladd B."/>
            <person name="Jarett J.K."/>
            <person name="Geller-Mcgrath D.E."/>
            <person name="Sieber C.M."/>
            <person name="Emerson J.B."/>
            <person name="Anantharaman K."/>
            <person name="Thomas B.C."/>
            <person name="Malmstrom R."/>
            <person name="Stieglmeier M."/>
            <person name="Klingl A."/>
            <person name="Woyke T."/>
            <person name="Ryan C.M."/>
            <person name="Banfield J.F."/>
        </authorList>
    </citation>
    <scope>NUCLEOTIDE SEQUENCE [LARGE SCALE GENOMIC DNA]</scope>
    <source>
        <strain evidence="1">CG17_big_fil_post_rev_8_21_14_2_50_48_46</strain>
    </source>
</reference>